<feature type="region of interest" description="Disordered" evidence="13">
    <location>
        <begin position="25"/>
        <end position="188"/>
    </location>
</feature>
<gene>
    <name evidence="15" type="primary">Contig6261.g6696</name>
    <name evidence="15" type="ORF">STYLEM_8357</name>
</gene>
<feature type="compositionally biased region" description="Low complexity" evidence="13">
    <location>
        <begin position="41"/>
        <end position="51"/>
    </location>
</feature>
<keyword evidence="8" id="KW-0460">Magnesium</keyword>
<dbReference type="PANTHER" id="PTHR11076">
    <property type="entry name" value="DNA REPAIR POLYMERASE UMUC / TRANSFERASE FAMILY MEMBER"/>
    <property type="match status" value="1"/>
</dbReference>
<feature type="coiled-coil region" evidence="12">
    <location>
        <begin position="279"/>
        <end position="316"/>
    </location>
</feature>
<dbReference type="InterPro" id="IPR001126">
    <property type="entry name" value="UmuC"/>
</dbReference>
<feature type="domain" description="UmuC" evidence="14">
    <location>
        <begin position="325"/>
        <end position="509"/>
    </location>
</feature>
<feature type="compositionally biased region" description="Low complexity" evidence="13">
    <location>
        <begin position="121"/>
        <end position="136"/>
    </location>
</feature>
<dbReference type="PANTHER" id="PTHR11076:SF33">
    <property type="entry name" value="DNA POLYMERASE KAPPA"/>
    <property type="match status" value="1"/>
</dbReference>
<accession>A0A078AAS9</accession>
<dbReference type="InterPro" id="IPR043128">
    <property type="entry name" value="Rev_trsase/Diguanyl_cyclase"/>
</dbReference>
<organism evidence="15 16">
    <name type="scientific">Stylonychia lemnae</name>
    <name type="common">Ciliate</name>
    <dbReference type="NCBI Taxonomy" id="5949"/>
    <lineage>
        <taxon>Eukaryota</taxon>
        <taxon>Sar</taxon>
        <taxon>Alveolata</taxon>
        <taxon>Ciliophora</taxon>
        <taxon>Intramacronucleata</taxon>
        <taxon>Spirotrichea</taxon>
        <taxon>Stichotrichia</taxon>
        <taxon>Sporadotrichida</taxon>
        <taxon>Oxytrichidae</taxon>
        <taxon>Stylonychinae</taxon>
        <taxon>Stylonychia</taxon>
    </lineage>
</organism>
<dbReference type="AlphaFoldDB" id="A0A078AAS9"/>
<keyword evidence="7" id="KW-0227">DNA damage</keyword>
<dbReference type="CDD" id="cd03586">
    <property type="entry name" value="PolY_Pol_IV_kappa"/>
    <property type="match status" value="1"/>
</dbReference>
<feature type="region of interest" description="Disordered" evidence="13">
    <location>
        <begin position="1"/>
        <end position="20"/>
    </location>
</feature>
<evidence type="ECO:0000256" key="7">
    <source>
        <dbReference type="ARBA" id="ARBA00022763"/>
    </source>
</evidence>
<dbReference type="EMBL" id="CCKQ01007930">
    <property type="protein sequence ID" value="CDW79370.1"/>
    <property type="molecule type" value="Genomic_DNA"/>
</dbReference>
<dbReference type="Gene3D" id="3.30.70.270">
    <property type="match status" value="2"/>
</dbReference>
<dbReference type="InterPro" id="IPR036775">
    <property type="entry name" value="DNA_pol_Y-fam_lit_finger_sf"/>
</dbReference>
<dbReference type="GO" id="GO:0042276">
    <property type="term" value="P:error-prone translesion synthesis"/>
    <property type="evidence" value="ECO:0007669"/>
    <property type="project" value="TreeGrafter"/>
</dbReference>
<evidence type="ECO:0000313" key="15">
    <source>
        <dbReference type="EMBL" id="CDW79370.1"/>
    </source>
</evidence>
<evidence type="ECO:0000256" key="9">
    <source>
        <dbReference type="ARBA" id="ARBA00022932"/>
    </source>
</evidence>
<dbReference type="SUPFAM" id="SSF56672">
    <property type="entry name" value="DNA/RNA polymerases"/>
    <property type="match status" value="1"/>
</dbReference>
<dbReference type="Pfam" id="PF11799">
    <property type="entry name" value="IMS_C"/>
    <property type="match status" value="1"/>
</dbReference>
<evidence type="ECO:0000256" key="4">
    <source>
        <dbReference type="ARBA" id="ARBA00022695"/>
    </source>
</evidence>
<dbReference type="InterPro" id="IPR050116">
    <property type="entry name" value="DNA_polymerase-Y"/>
</dbReference>
<sequence length="953" mass="109540">MNSKITQESNQNALNSEANESCFESFDFIEERDDNFETEMNQDNYQYNQQYMEEHDNEEQYEQDNQESEQDQENEEQDDLQGMIDEYMHNQESNDDIMDDEQQRGHMDDKAKNELIFQNLRSSSSSHSSNQQRTSSGYLAGEKDENDSQNETQPSSGEYKDKRQSNQSRQSLDHGSELNQINPEDYQDNCCQLDQDYQQINDTQMNQVNDDRIDIIAEEANEQLMQKKYGQAAIIKNPVQKITLPPDSGKKAGPESMYYLSIHKAGLEEVDKDMIHKVIQEASKTSEFYKQEEKKLNEVKERCKRYQEKVDQELLKKERNLKRTWIHVDMDAFYAAVEMKEDPSLAEKPIAVGEKNMIMTTNYIARKFGVRSGVPSFIGKRLCPELMIIKPNFPKYRKASEQFKSVLLRYDENLESIGLDEVNMDVTDYLIKNKFDNQEGRIFVAQKIRREIFEKTSMTASCGIACNKMLAKICSDMNKPDGQTYLHNDEKQITEFMNKLPVRKLVGVGKVNEQILLGMGIQTCEDVMTKSIDIYINFTENAFDFLVKSAMGIARNTHDETGLKKSLNVSQTFQVLSEYNQIKQKLEELCEEMEARAKQEKLSGRTLTLEFKNDKFKNKQRSYTQNQFIWRKEDLMKIAINLLNDVQPLEPTRQISVKLLNLRNDKGQLSASATEVNQITGGRTKLGGTPKENQPKALKATVVTSSGDGGFQKITKQFWVDRYKYKTYLNNKFNKMDQAKKAADQGANNENESILKTKTSGVFIPYRKGFIKKWTPVNYNNLRNNSYNKDNNNSNNNQYQNNHNQSSGSGTSNGQSIVQHKDSEKPEQPYKEKYRGNWMMNKTKFPKQSYYNNSNNNNSNNSSSNNNNTNGGQSSGSKSASEYSELKAYKNFYKNNKLYISKYKKLSEQNHLRGQPTNGGNNGAPQNGNQNNNGASGSKKGGQSDLNNFIKCN</sequence>
<evidence type="ECO:0000256" key="5">
    <source>
        <dbReference type="ARBA" id="ARBA00022705"/>
    </source>
</evidence>
<keyword evidence="4" id="KW-0548">Nucleotidyltransferase</keyword>
<dbReference type="InterPro" id="IPR017961">
    <property type="entry name" value="DNA_pol_Y-fam_little_finger"/>
</dbReference>
<protein>
    <recommendedName>
        <fullName evidence="2">DNA polymerase kappa</fullName>
        <ecNumber evidence="1">2.7.7.7</ecNumber>
    </recommendedName>
</protein>
<dbReference type="EC" id="2.7.7.7" evidence="1"/>
<keyword evidence="3" id="KW-0808">Transferase</keyword>
<evidence type="ECO:0000256" key="11">
    <source>
        <dbReference type="ARBA" id="ARBA00049244"/>
    </source>
</evidence>
<evidence type="ECO:0000256" key="13">
    <source>
        <dbReference type="SAM" id="MobiDB-lite"/>
    </source>
</evidence>
<feature type="compositionally biased region" description="Acidic residues" evidence="13">
    <location>
        <begin position="27"/>
        <end position="37"/>
    </location>
</feature>
<dbReference type="SUPFAM" id="SSF100879">
    <property type="entry name" value="Lesion bypass DNA polymerase (Y-family), little finger domain"/>
    <property type="match status" value="1"/>
</dbReference>
<dbReference type="GO" id="GO:0006260">
    <property type="term" value="P:DNA replication"/>
    <property type="evidence" value="ECO:0007669"/>
    <property type="project" value="UniProtKB-KW"/>
</dbReference>
<evidence type="ECO:0000256" key="12">
    <source>
        <dbReference type="SAM" id="Coils"/>
    </source>
</evidence>
<dbReference type="Pfam" id="PF00817">
    <property type="entry name" value="IMS"/>
    <property type="match status" value="1"/>
</dbReference>
<evidence type="ECO:0000256" key="8">
    <source>
        <dbReference type="ARBA" id="ARBA00022842"/>
    </source>
</evidence>
<feature type="compositionally biased region" description="Low complexity" evidence="13">
    <location>
        <begin position="914"/>
        <end position="943"/>
    </location>
</feature>
<dbReference type="GO" id="GO:0046872">
    <property type="term" value="F:metal ion binding"/>
    <property type="evidence" value="ECO:0007669"/>
    <property type="project" value="UniProtKB-KW"/>
</dbReference>
<feature type="region of interest" description="Disordered" evidence="13">
    <location>
        <begin position="782"/>
        <end position="879"/>
    </location>
</feature>
<dbReference type="GO" id="GO:0005634">
    <property type="term" value="C:nucleus"/>
    <property type="evidence" value="ECO:0007669"/>
    <property type="project" value="TreeGrafter"/>
</dbReference>
<keyword evidence="6" id="KW-0479">Metal-binding</keyword>
<evidence type="ECO:0000256" key="10">
    <source>
        <dbReference type="ARBA" id="ARBA00023204"/>
    </source>
</evidence>
<keyword evidence="12" id="KW-0175">Coiled coil</keyword>
<keyword evidence="10" id="KW-0234">DNA repair</keyword>
<dbReference type="InterPro" id="IPR022880">
    <property type="entry name" value="DNApol_IV"/>
</dbReference>
<dbReference type="Gene3D" id="3.30.1490.100">
    <property type="entry name" value="DNA polymerase, Y-family, little finger domain"/>
    <property type="match status" value="1"/>
</dbReference>
<dbReference type="FunFam" id="3.30.1490.100:FF:000004">
    <property type="entry name" value="DNA polymerase IV"/>
    <property type="match status" value="1"/>
</dbReference>
<keyword evidence="9" id="KW-0239">DNA-directed DNA polymerase</keyword>
<comment type="catalytic activity">
    <reaction evidence="11">
        <text>DNA(n) + a 2'-deoxyribonucleoside 5'-triphosphate = DNA(n+1) + diphosphate</text>
        <dbReference type="Rhea" id="RHEA:22508"/>
        <dbReference type="Rhea" id="RHEA-COMP:17339"/>
        <dbReference type="Rhea" id="RHEA-COMP:17340"/>
        <dbReference type="ChEBI" id="CHEBI:33019"/>
        <dbReference type="ChEBI" id="CHEBI:61560"/>
        <dbReference type="ChEBI" id="CHEBI:173112"/>
        <dbReference type="EC" id="2.7.7.7"/>
    </reaction>
</comment>
<dbReference type="Gene3D" id="3.40.1170.60">
    <property type="match status" value="1"/>
</dbReference>
<proteinExistence type="predicted"/>
<dbReference type="GO" id="GO:0006281">
    <property type="term" value="P:DNA repair"/>
    <property type="evidence" value="ECO:0007669"/>
    <property type="project" value="UniProtKB-KW"/>
</dbReference>
<dbReference type="GO" id="GO:0003887">
    <property type="term" value="F:DNA-directed DNA polymerase activity"/>
    <property type="evidence" value="ECO:0007669"/>
    <property type="project" value="UniProtKB-KW"/>
</dbReference>
<dbReference type="NCBIfam" id="NF002677">
    <property type="entry name" value="PRK02406.1"/>
    <property type="match status" value="1"/>
</dbReference>
<dbReference type="Gene3D" id="1.10.150.810">
    <property type="match status" value="1"/>
</dbReference>
<dbReference type="Gene3D" id="1.10.150.20">
    <property type="entry name" value="5' to 3' exonuclease, C-terminal subdomain"/>
    <property type="match status" value="1"/>
</dbReference>
<feature type="compositionally biased region" description="Basic and acidic residues" evidence="13">
    <location>
        <begin position="819"/>
        <end position="835"/>
    </location>
</feature>
<dbReference type="InParanoid" id="A0A078AAS9"/>
<feature type="compositionally biased region" description="Low complexity" evidence="13">
    <location>
        <begin position="852"/>
        <end position="879"/>
    </location>
</feature>
<keyword evidence="5" id="KW-0235">DNA replication</keyword>
<evidence type="ECO:0000259" key="14">
    <source>
        <dbReference type="PROSITE" id="PS50173"/>
    </source>
</evidence>
<evidence type="ECO:0000313" key="16">
    <source>
        <dbReference type="Proteomes" id="UP000039865"/>
    </source>
</evidence>
<dbReference type="OrthoDB" id="1747274at2759"/>
<dbReference type="Proteomes" id="UP000039865">
    <property type="component" value="Unassembled WGS sequence"/>
</dbReference>
<dbReference type="InterPro" id="IPR043502">
    <property type="entry name" value="DNA/RNA_pol_sf"/>
</dbReference>
<evidence type="ECO:0000256" key="1">
    <source>
        <dbReference type="ARBA" id="ARBA00012417"/>
    </source>
</evidence>
<feature type="region of interest" description="Disordered" evidence="13">
    <location>
        <begin position="911"/>
        <end position="953"/>
    </location>
</feature>
<dbReference type="GO" id="GO:0003684">
    <property type="term" value="F:damaged DNA binding"/>
    <property type="evidence" value="ECO:0007669"/>
    <property type="project" value="InterPro"/>
</dbReference>
<feature type="compositionally biased region" description="Basic and acidic residues" evidence="13">
    <location>
        <begin position="101"/>
        <end position="113"/>
    </location>
</feature>
<keyword evidence="16" id="KW-1185">Reference proteome</keyword>
<name>A0A078AAS9_STYLE</name>
<feature type="coiled-coil region" evidence="12">
    <location>
        <begin position="576"/>
        <end position="603"/>
    </location>
</feature>
<feature type="compositionally biased region" description="Polar residues" evidence="13">
    <location>
        <begin position="1"/>
        <end position="19"/>
    </location>
</feature>
<reference evidence="15 16" key="1">
    <citation type="submission" date="2014-06" db="EMBL/GenBank/DDBJ databases">
        <authorList>
            <person name="Swart Estienne"/>
        </authorList>
    </citation>
    <scope>NUCLEOTIDE SEQUENCE [LARGE SCALE GENOMIC DNA]</scope>
    <source>
        <strain evidence="15 16">130c</strain>
    </source>
</reference>
<feature type="compositionally biased region" description="Acidic residues" evidence="13">
    <location>
        <begin position="55"/>
        <end position="79"/>
    </location>
</feature>
<evidence type="ECO:0000256" key="3">
    <source>
        <dbReference type="ARBA" id="ARBA00022679"/>
    </source>
</evidence>
<evidence type="ECO:0000256" key="2">
    <source>
        <dbReference type="ARBA" id="ARBA00016178"/>
    </source>
</evidence>
<evidence type="ECO:0000256" key="6">
    <source>
        <dbReference type="ARBA" id="ARBA00022723"/>
    </source>
</evidence>
<feature type="compositionally biased region" description="Low complexity" evidence="13">
    <location>
        <begin position="782"/>
        <end position="816"/>
    </location>
</feature>
<dbReference type="PROSITE" id="PS50173">
    <property type="entry name" value="UMUC"/>
    <property type="match status" value="1"/>
</dbReference>